<evidence type="ECO:0008006" key="4">
    <source>
        <dbReference type="Google" id="ProtNLM"/>
    </source>
</evidence>
<feature type="transmembrane region" description="Helical" evidence="1">
    <location>
        <begin position="38"/>
        <end position="56"/>
    </location>
</feature>
<organism evidence="2 3">
    <name type="scientific">Jannaschia helgolandensis</name>
    <dbReference type="NCBI Taxonomy" id="188906"/>
    <lineage>
        <taxon>Bacteria</taxon>
        <taxon>Pseudomonadati</taxon>
        <taxon>Pseudomonadota</taxon>
        <taxon>Alphaproteobacteria</taxon>
        <taxon>Rhodobacterales</taxon>
        <taxon>Roseobacteraceae</taxon>
        <taxon>Jannaschia</taxon>
    </lineage>
</organism>
<accession>A0A1H7RZU7</accession>
<dbReference type="EMBL" id="FNZQ01000007">
    <property type="protein sequence ID" value="SEL65725.1"/>
    <property type="molecule type" value="Genomic_DNA"/>
</dbReference>
<protein>
    <recommendedName>
        <fullName evidence="4">Flp pilus assembly protein, pilin Flp</fullName>
    </recommendedName>
</protein>
<reference evidence="2 3" key="1">
    <citation type="submission" date="2016-10" db="EMBL/GenBank/DDBJ databases">
        <authorList>
            <person name="de Groot N.N."/>
        </authorList>
    </citation>
    <scope>NUCLEOTIDE SEQUENCE [LARGE SCALE GENOMIC DNA]</scope>
    <source>
        <strain evidence="2 3">DSM 14858</strain>
    </source>
</reference>
<keyword evidence="3" id="KW-1185">Reference proteome</keyword>
<proteinExistence type="predicted"/>
<gene>
    <name evidence="2" type="ORF">SAMN04488526_3205</name>
</gene>
<evidence type="ECO:0000313" key="3">
    <source>
        <dbReference type="Proteomes" id="UP000199283"/>
    </source>
</evidence>
<dbReference type="AlphaFoldDB" id="A0A1H7RZU7"/>
<evidence type="ECO:0000313" key="2">
    <source>
        <dbReference type="EMBL" id="SEL65725.1"/>
    </source>
</evidence>
<sequence>MFQCPRSHQGTVKCSNFWNKNMNATFLNDEAGAVTVDWVVLTAALVGLGLAVMGVVSGGIEDLSTDVSAALEDESKFSEQFGGMTLASASNTTVFSGRTASDYVAYGQSLAPGNNGAVYYHAQQAAISDAPDGYNFDNPLSDPDSGNVIYTSNDGQNYSIGGNVVSVDSYAGSANYFGA</sequence>
<name>A0A1H7RZU7_9RHOB</name>
<keyword evidence="1" id="KW-0472">Membrane</keyword>
<dbReference type="Proteomes" id="UP000199283">
    <property type="component" value="Unassembled WGS sequence"/>
</dbReference>
<keyword evidence="1" id="KW-0812">Transmembrane</keyword>
<keyword evidence="1" id="KW-1133">Transmembrane helix</keyword>
<dbReference type="STRING" id="188906.SAMN04488526_3205"/>
<evidence type="ECO:0000256" key="1">
    <source>
        <dbReference type="SAM" id="Phobius"/>
    </source>
</evidence>